<protein>
    <submittedName>
        <fullName evidence="3">Uncharacterized protein</fullName>
    </submittedName>
</protein>
<organism evidence="3 4">
    <name type="scientific">Imshaugia aleurites</name>
    <dbReference type="NCBI Taxonomy" id="172621"/>
    <lineage>
        <taxon>Eukaryota</taxon>
        <taxon>Fungi</taxon>
        <taxon>Dikarya</taxon>
        <taxon>Ascomycota</taxon>
        <taxon>Pezizomycotina</taxon>
        <taxon>Lecanoromycetes</taxon>
        <taxon>OSLEUM clade</taxon>
        <taxon>Lecanoromycetidae</taxon>
        <taxon>Lecanorales</taxon>
        <taxon>Lecanorineae</taxon>
        <taxon>Parmeliaceae</taxon>
        <taxon>Imshaugia</taxon>
    </lineage>
</organism>
<accession>A0A8H3IWQ7</accession>
<dbReference type="OrthoDB" id="5375766at2759"/>
<proteinExistence type="predicted"/>
<feature type="compositionally biased region" description="Low complexity" evidence="1">
    <location>
        <begin position="321"/>
        <end position="332"/>
    </location>
</feature>
<evidence type="ECO:0000256" key="1">
    <source>
        <dbReference type="SAM" id="MobiDB-lite"/>
    </source>
</evidence>
<evidence type="ECO:0000313" key="4">
    <source>
        <dbReference type="Proteomes" id="UP000664534"/>
    </source>
</evidence>
<name>A0A8H3IWQ7_9LECA</name>
<feature type="chain" id="PRO_5034141494" evidence="2">
    <location>
        <begin position="25"/>
        <end position="743"/>
    </location>
</feature>
<dbReference type="AlphaFoldDB" id="A0A8H3IWQ7"/>
<evidence type="ECO:0000256" key="2">
    <source>
        <dbReference type="SAM" id="SignalP"/>
    </source>
</evidence>
<feature type="compositionally biased region" description="Polar residues" evidence="1">
    <location>
        <begin position="352"/>
        <end position="368"/>
    </location>
</feature>
<keyword evidence="2" id="KW-0732">Signal</keyword>
<reference evidence="3" key="1">
    <citation type="submission" date="2021-03" db="EMBL/GenBank/DDBJ databases">
        <authorList>
            <person name="Tagirdzhanova G."/>
        </authorList>
    </citation>
    <scope>NUCLEOTIDE SEQUENCE</scope>
</reference>
<dbReference type="EMBL" id="CAJPDT010000061">
    <property type="protein sequence ID" value="CAF9931445.1"/>
    <property type="molecule type" value="Genomic_DNA"/>
</dbReference>
<evidence type="ECO:0000313" key="3">
    <source>
        <dbReference type="EMBL" id="CAF9931445.1"/>
    </source>
</evidence>
<feature type="region of interest" description="Disordered" evidence="1">
    <location>
        <begin position="294"/>
        <end position="368"/>
    </location>
</feature>
<dbReference type="Proteomes" id="UP000664534">
    <property type="component" value="Unassembled WGS sequence"/>
</dbReference>
<keyword evidence="4" id="KW-1185">Reference proteome</keyword>
<sequence>MLCLTSEHLSTLLALLGVLHVVLASPPRLQLAKRQISSTATASTNVTASVNAPRILSSTTLSSKSATAQASNATATVTSTTFGTSISCQDSDYWAPTVSNWAEEGVDAKLSSWALNLVKDPPTAIPKGSYPTQLPQIFTGFGNNSKYENVIGIPGQLMAIANSGMEASCALVDGPNDECGPVGVQDACGNMPRWAYLAWTAIYNMYSIHVQINAVVLDTSAFQLGQAPEISSTFAPQSNNEGLEILLTVLGAIMTIVGILVPLAEVGAAATLEMSNAALTDAAVEGGIAGRMGQILHGGDEGGGGATTGEGVEEDPDAILPVSPGQPNVNPGGNPPAGISTDPPAPAGDGTTPVTVKPQGQNPKVNSPTFIGTVGWVAPGTMTSMSNSIWQESKSSTNPEAKILLNSQAVVDYMGNQSAVLTQYNNALLTNTDTASIKNLLSVLAGGSFIETTWSQAIFETALSADVISRQINTAWQSPSLGAVYVSYTQLHDNAQGTICNGTHAGVRSTQVCADTGVYYLNNLNFIGLYPSLIAPTSFSSLAQYGILPWWATSASATAYRISNPDGNVVPPVITETNPGIFADYMSEYASSNPYDLLNVVGQTPGTWSFPVCDQGGNFWQVDWSNTGGYTTDNTYYQPMPCACGYQGSGTKAFYEALGATRGSLYWVSSACQLNLQTIDPLLELKTENIGWNLISGGQPPSGKIDYGQGYTVTVPSPMPTPCHMGTVGCGGLAKPTPEPHIG</sequence>
<gene>
    <name evidence="3" type="ORF">IMSHALPRED_008627</name>
</gene>
<comment type="caution">
    <text evidence="3">The sequence shown here is derived from an EMBL/GenBank/DDBJ whole genome shotgun (WGS) entry which is preliminary data.</text>
</comment>
<feature type="signal peptide" evidence="2">
    <location>
        <begin position="1"/>
        <end position="24"/>
    </location>
</feature>